<evidence type="ECO:0000313" key="2">
    <source>
        <dbReference type="EMBL" id="KAF9523675.1"/>
    </source>
</evidence>
<organism evidence="2 3">
    <name type="scientific">Crepidotus variabilis</name>
    <dbReference type="NCBI Taxonomy" id="179855"/>
    <lineage>
        <taxon>Eukaryota</taxon>
        <taxon>Fungi</taxon>
        <taxon>Dikarya</taxon>
        <taxon>Basidiomycota</taxon>
        <taxon>Agaricomycotina</taxon>
        <taxon>Agaricomycetes</taxon>
        <taxon>Agaricomycetidae</taxon>
        <taxon>Agaricales</taxon>
        <taxon>Agaricineae</taxon>
        <taxon>Crepidotaceae</taxon>
        <taxon>Crepidotus</taxon>
    </lineage>
</organism>
<reference evidence="2" key="1">
    <citation type="submission" date="2020-11" db="EMBL/GenBank/DDBJ databases">
        <authorList>
            <consortium name="DOE Joint Genome Institute"/>
            <person name="Ahrendt S."/>
            <person name="Riley R."/>
            <person name="Andreopoulos W."/>
            <person name="Labutti K."/>
            <person name="Pangilinan J."/>
            <person name="Ruiz-Duenas F.J."/>
            <person name="Barrasa J.M."/>
            <person name="Sanchez-Garcia M."/>
            <person name="Camarero S."/>
            <person name="Miyauchi S."/>
            <person name="Serrano A."/>
            <person name="Linde D."/>
            <person name="Babiker R."/>
            <person name="Drula E."/>
            <person name="Ayuso-Fernandez I."/>
            <person name="Pacheco R."/>
            <person name="Padilla G."/>
            <person name="Ferreira P."/>
            <person name="Barriuso J."/>
            <person name="Kellner H."/>
            <person name="Castanera R."/>
            <person name="Alfaro M."/>
            <person name="Ramirez L."/>
            <person name="Pisabarro A.G."/>
            <person name="Kuo A."/>
            <person name="Tritt A."/>
            <person name="Lipzen A."/>
            <person name="He G."/>
            <person name="Yan M."/>
            <person name="Ng V."/>
            <person name="Cullen D."/>
            <person name="Martin F."/>
            <person name="Rosso M.-N."/>
            <person name="Henrissat B."/>
            <person name="Hibbett D."/>
            <person name="Martinez A.T."/>
            <person name="Grigoriev I.V."/>
        </authorList>
    </citation>
    <scope>NUCLEOTIDE SEQUENCE</scope>
    <source>
        <strain evidence="2">CBS 506.95</strain>
    </source>
</reference>
<feature type="compositionally biased region" description="Basic residues" evidence="1">
    <location>
        <begin position="161"/>
        <end position="172"/>
    </location>
</feature>
<accession>A0A9P6E726</accession>
<protein>
    <submittedName>
        <fullName evidence="2">Uncharacterized protein</fullName>
    </submittedName>
</protein>
<proteinExistence type="predicted"/>
<dbReference type="AlphaFoldDB" id="A0A9P6E726"/>
<feature type="compositionally biased region" description="Polar residues" evidence="1">
    <location>
        <begin position="117"/>
        <end position="138"/>
    </location>
</feature>
<evidence type="ECO:0000256" key="1">
    <source>
        <dbReference type="SAM" id="MobiDB-lite"/>
    </source>
</evidence>
<comment type="caution">
    <text evidence="2">The sequence shown here is derived from an EMBL/GenBank/DDBJ whole genome shotgun (WGS) entry which is preliminary data.</text>
</comment>
<dbReference type="EMBL" id="MU157912">
    <property type="protein sequence ID" value="KAF9523675.1"/>
    <property type="molecule type" value="Genomic_DNA"/>
</dbReference>
<gene>
    <name evidence="2" type="ORF">CPB83DRAFT_898543</name>
</gene>
<name>A0A9P6E726_9AGAR</name>
<sequence length="180" mass="20612">MSLSIRQYARRTPAFTQEQSHYLLHMASFYKSAKLDGFENTFLAEVCSRYLERWPVNSTQYSDWDFYTSGVNFRKRRIIAEIKSLHHFTKKPSNGMEWYDYVGGDLAETAKNESHASSKSPESTSTAVDTTQDRTTPTEALGSLPGARRSKAKCPLPRFRTGFHRPPRPRPIKKADNDKA</sequence>
<keyword evidence="3" id="KW-1185">Reference proteome</keyword>
<dbReference type="Proteomes" id="UP000807306">
    <property type="component" value="Unassembled WGS sequence"/>
</dbReference>
<evidence type="ECO:0000313" key="3">
    <source>
        <dbReference type="Proteomes" id="UP000807306"/>
    </source>
</evidence>
<feature type="region of interest" description="Disordered" evidence="1">
    <location>
        <begin position="110"/>
        <end position="180"/>
    </location>
</feature>